<dbReference type="PRINTS" id="PR00455">
    <property type="entry name" value="HTHTETR"/>
</dbReference>
<dbReference type="RefSeq" id="WP_301129209.1">
    <property type="nucleotide sequence ID" value="NZ_JAUHPV010000006.1"/>
</dbReference>
<dbReference type="PANTHER" id="PTHR30055:SF238">
    <property type="entry name" value="MYCOFACTOCIN BIOSYNTHESIS TRANSCRIPTIONAL REGULATOR MFTR-RELATED"/>
    <property type="match status" value="1"/>
</dbReference>
<evidence type="ECO:0000313" key="6">
    <source>
        <dbReference type="EMBL" id="MDN4473562.1"/>
    </source>
</evidence>
<name>A0ABT8G3B3_9MICO</name>
<evidence type="ECO:0000256" key="3">
    <source>
        <dbReference type="ARBA" id="ARBA00023163"/>
    </source>
</evidence>
<evidence type="ECO:0000313" key="7">
    <source>
        <dbReference type="Proteomes" id="UP001172738"/>
    </source>
</evidence>
<keyword evidence="1" id="KW-0805">Transcription regulation</keyword>
<evidence type="ECO:0000256" key="2">
    <source>
        <dbReference type="ARBA" id="ARBA00023125"/>
    </source>
</evidence>
<dbReference type="InterPro" id="IPR050109">
    <property type="entry name" value="HTH-type_TetR-like_transc_reg"/>
</dbReference>
<dbReference type="InterPro" id="IPR001647">
    <property type="entry name" value="HTH_TetR"/>
</dbReference>
<dbReference type="EMBL" id="JAUHPV010000006">
    <property type="protein sequence ID" value="MDN4473562.1"/>
    <property type="molecule type" value="Genomic_DNA"/>
</dbReference>
<evidence type="ECO:0000256" key="4">
    <source>
        <dbReference type="PROSITE-ProRule" id="PRU00335"/>
    </source>
</evidence>
<proteinExistence type="predicted"/>
<sequence>MHESTSVAPARAEGLRERKLREARVAAQRAAVELCLERGLDSVTVEMIADRAGISPRTFYNYFGTREAALLGDAKPEPTEDQVARFLARDDVSDVEAFAIMVAEAWAASQPDQELFLLRQRLYEAEPTLAAANLSRVGEHREALAIIARERVALRHPELTEPDLTLEATLTVALAMAAVQTVGRAWLADGNADLTQLEQLISDLVPRVRRLTQTPRA</sequence>
<evidence type="ECO:0000259" key="5">
    <source>
        <dbReference type="PROSITE" id="PS50977"/>
    </source>
</evidence>
<feature type="domain" description="HTH tetR-type" evidence="5">
    <location>
        <begin position="21"/>
        <end position="81"/>
    </location>
</feature>
<dbReference type="PROSITE" id="PS50977">
    <property type="entry name" value="HTH_TETR_2"/>
    <property type="match status" value="1"/>
</dbReference>
<dbReference type="InterPro" id="IPR009057">
    <property type="entry name" value="Homeodomain-like_sf"/>
</dbReference>
<gene>
    <name evidence="6" type="ORF">QQX04_11215</name>
</gene>
<comment type="caution">
    <text evidence="6">The sequence shown here is derived from an EMBL/GenBank/DDBJ whole genome shotgun (WGS) entry which is preliminary data.</text>
</comment>
<keyword evidence="7" id="KW-1185">Reference proteome</keyword>
<protein>
    <submittedName>
        <fullName evidence="6">Helix-turn-helix domain-containing protein</fullName>
    </submittedName>
</protein>
<dbReference type="Pfam" id="PF00440">
    <property type="entry name" value="TetR_N"/>
    <property type="match status" value="1"/>
</dbReference>
<dbReference type="PANTHER" id="PTHR30055">
    <property type="entry name" value="HTH-TYPE TRANSCRIPTIONAL REGULATOR RUTR"/>
    <property type="match status" value="1"/>
</dbReference>
<keyword evidence="3" id="KW-0804">Transcription</keyword>
<accession>A0ABT8G3B3</accession>
<keyword evidence="2 4" id="KW-0238">DNA-binding</keyword>
<dbReference type="Proteomes" id="UP001172738">
    <property type="component" value="Unassembled WGS sequence"/>
</dbReference>
<dbReference type="SUPFAM" id="SSF46689">
    <property type="entry name" value="Homeodomain-like"/>
    <property type="match status" value="1"/>
</dbReference>
<feature type="DNA-binding region" description="H-T-H motif" evidence="4">
    <location>
        <begin position="44"/>
        <end position="63"/>
    </location>
</feature>
<dbReference type="Gene3D" id="1.10.357.10">
    <property type="entry name" value="Tetracycline Repressor, domain 2"/>
    <property type="match status" value="1"/>
</dbReference>
<reference evidence="6" key="1">
    <citation type="submission" date="2023-06" db="EMBL/GenBank/DDBJ databases">
        <title>SYSU T00b26.</title>
        <authorList>
            <person name="Gao L."/>
            <person name="Fang B.-Z."/>
            <person name="Li W.-J."/>
        </authorList>
    </citation>
    <scope>NUCLEOTIDE SEQUENCE</scope>
    <source>
        <strain evidence="6">SYSU T00b26</strain>
    </source>
</reference>
<evidence type="ECO:0000256" key="1">
    <source>
        <dbReference type="ARBA" id="ARBA00023015"/>
    </source>
</evidence>
<organism evidence="6 7">
    <name type="scientific">Demequina zhanjiangensis</name>
    <dbReference type="NCBI Taxonomy" id="3051659"/>
    <lineage>
        <taxon>Bacteria</taxon>
        <taxon>Bacillati</taxon>
        <taxon>Actinomycetota</taxon>
        <taxon>Actinomycetes</taxon>
        <taxon>Micrococcales</taxon>
        <taxon>Demequinaceae</taxon>
        <taxon>Demequina</taxon>
    </lineage>
</organism>